<evidence type="ECO:0000313" key="3">
    <source>
        <dbReference type="EMBL" id="VAX14548.1"/>
    </source>
</evidence>
<keyword evidence="1" id="KW-0408">Iron</keyword>
<dbReference type="InterPro" id="IPR007167">
    <property type="entry name" value="Fe-transptr_FeoA-like"/>
</dbReference>
<protein>
    <recommendedName>
        <fullName evidence="2">Ferrous iron transporter FeoA-like domain-containing protein</fullName>
    </recommendedName>
</protein>
<organism evidence="3">
    <name type="scientific">hydrothermal vent metagenome</name>
    <dbReference type="NCBI Taxonomy" id="652676"/>
    <lineage>
        <taxon>unclassified sequences</taxon>
        <taxon>metagenomes</taxon>
        <taxon>ecological metagenomes</taxon>
    </lineage>
</organism>
<dbReference type="InterPro" id="IPR038157">
    <property type="entry name" value="FeoA_core_dom"/>
</dbReference>
<dbReference type="InterPro" id="IPR053184">
    <property type="entry name" value="FeoA-like"/>
</dbReference>
<dbReference type="Gene3D" id="2.30.30.90">
    <property type="match status" value="1"/>
</dbReference>
<dbReference type="AlphaFoldDB" id="A0A3B1BST0"/>
<dbReference type="EMBL" id="UOFZ01000178">
    <property type="protein sequence ID" value="VAX14548.1"/>
    <property type="molecule type" value="Genomic_DNA"/>
</dbReference>
<reference evidence="3" key="1">
    <citation type="submission" date="2018-06" db="EMBL/GenBank/DDBJ databases">
        <authorList>
            <person name="Zhirakovskaya E."/>
        </authorList>
    </citation>
    <scope>NUCLEOTIDE SEQUENCE</scope>
</reference>
<dbReference type="SMART" id="SM00899">
    <property type="entry name" value="FeoA"/>
    <property type="match status" value="1"/>
</dbReference>
<dbReference type="GO" id="GO:0046914">
    <property type="term" value="F:transition metal ion binding"/>
    <property type="evidence" value="ECO:0007669"/>
    <property type="project" value="InterPro"/>
</dbReference>
<dbReference type="PANTHER" id="PTHR43151:SF2">
    <property type="entry name" value="FE(2+) TRANSPORT PROTEIN A-RELATED"/>
    <property type="match status" value="1"/>
</dbReference>
<feature type="domain" description="Ferrous iron transporter FeoA-like" evidence="2">
    <location>
        <begin position="12"/>
        <end position="82"/>
    </location>
</feature>
<gene>
    <name evidence="3" type="ORF">MNBD_GAMMA24-2717</name>
</gene>
<sequence>MFTGVNERMSSHPLSDTPVGQKVRLVAISGGKQLSRRLLALGLTVGSELEVLHHRGRGVVVAKQGNRVALGKGIAEKIHAVKLD</sequence>
<dbReference type="Pfam" id="PF04023">
    <property type="entry name" value="FeoA"/>
    <property type="match status" value="1"/>
</dbReference>
<evidence type="ECO:0000256" key="1">
    <source>
        <dbReference type="ARBA" id="ARBA00023004"/>
    </source>
</evidence>
<accession>A0A3B1BST0</accession>
<proteinExistence type="predicted"/>
<dbReference type="PANTHER" id="PTHR43151">
    <property type="entry name" value="FEOA FAMILY PROTEIN"/>
    <property type="match status" value="1"/>
</dbReference>
<dbReference type="SUPFAM" id="SSF50037">
    <property type="entry name" value="C-terminal domain of transcriptional repressors"/>
    <property type="match status" value="1"/>
</dbReference>
<evidence type="ECO:0000259" key="2">
    <source>
        <dbReference type="SMART" id="SM00899"/>
    </source>
</evidence>
<name>A0A3B1BST0_9ZZZZ</name>
<dbReference type="InterPro" id="IPR008988">
    <property type="entry name" value="Transcriptional_repressor_C"/>
</dbReference>